<evidence type="ECO:0000313" key="2">
    <source>
        <dbReference type="Proteomes" id="UP000234275"/>
    </source>
</evidence>
<comment type="caution">
    <text evidence="1">The sequence shown here is derived from an EMBL/GenBank/DDBJ whole genome shotgun (WGS) entry which is preliminary data.</text>
</comment>
<keyword evidence="2" id="KW-1185">Reference proteome</keyword>
<proteinExistence type="predicted"/>
<dbReference type="GeneID" id="36560321"/>
<dbReference type="AlphaFoldDB" id="A0A2I2GLW5"/>
<evidence type="ECO:0000313" key="1">
    <source>
        <dbReference type="EMBL" id="PLB53867.1"/>
    </source>
</evidence>
<dbReference type="EMBL" id="MSFO01000001">
    <property type="protein sequence ID" value="PLB53867.1"/>
    <property type="molecule type" value="Genomic_DNA"/>
</dbReference>
<sequence length="364" mass="43130">MESQCLACGMPIGWPPLHFPDPASNIAEIFDERNPRAWLSIFRVIIIEWKDDSLRAEYRLTGSGVIDAYHGSYFYCPPDPNIEWRYYRHNTNGYDRDRLERYCIDEWLHDAEIIIPALLLEPLMPAPKRKRGFPIHDRCWRFAQYIMGEDVRGDIQNLLLAMRVAWNADLFPFGLDRRLRRYSHWCLEFPYCFTLGYCRQRDRPCRIDAYWNPNANPELEYTEYDPIWIPELRRAVEECRLDNSQKQTTPTMPVESPYLPLELKLCILDHLPFNDMVVTLEATGWKLPSTYCRGFISQELMIEIEEVTVGPSSLSEFDWTKLLILEGKRDMPRYNGLRSRRRIMDVMNRHKIAYDDIRTASTQT</sequence>
<accession>A0A2I2GLW5</accession>
<protein>
    <submittedName>
        <fullName evidence="1">Uncharacterized protein</fullName>
    </submittedName>
</protein>
<dbReference type="RefSeq" id="XP_024709169.1">
    <property type="nucleotide sequence ID" value="XM_024852623.1"/>
</dbReference>
<dbReference type="Proteomes" id="UP000234275">
    <property type="component" value="Unassembled WGS sequence"/>
</dbReference>
<dbReference type="VEuPathDB" id="FungiDB:P170DRAFT_469352"/>
<organism evidence="1 2">
    <name type="scientific">Aspergillus steynii IBT 23096</name>
    <dbReference type="NCBI Taxonomy" id="1392250"/>
    <lineage>
        <taxon>Eukaryota</taxon>
        <taxon>Fungi</taxon>
        <taxon>Dikarya</taxon>
        <taxon>Ascomycota</taxon>
        <taxon>Pezizomycotina</taxon>
        <taxon>Eurotiomycetes</taxon>
        <taxon>Eurotiomycetidae</taxon>
        <taxon>Eurotiales</taxon>
        <taxon>Aspergillaceae</taxon>
        <taxon>Aspergillus</taxon>
        <taxon>Aspergillus subgen. Circumdati</taxon>
    </lineage>
</organism>
<reference evidence="1 2" key="1">
    <citation type="submission" date="2016-12" db="EMBL/GenBank/DDBJ databases">
        <title>The genomes of Aspergillus section Nigri reveals drivers in fungal speciation.</title>
        <authorList>
            <consortium name="DOE Joint Genome Institute"/>
            <person name="Vesth T.C."/>
            <person name="Nybo J."/>
            <person name="Theobald S."/>
            <person name="Brandl J."/>
            <person name="Frisvad J.C."/>
            <person name="Nielsen K.F."/>
            <person name="Lyhne E.K."/>
            <person name="Kogle M.E."/>
            <person name="Kuo A."/>
            <person name="Riley R."/>
            <person name="Clum A."/>
            <person name="Nolan M."/>
            <person name="Lipzen A."/>
            <person name="Salamov A."/>
            <person name="Henrissat B."/>
            <person name="Wiebenga A."/>
            <person name="De Vries R.P."/>
            <person name="Grigoriev I.V."/>
            <person name="Mortensen U.H."/>
            <person name="Andersen M.R."/>
            <person name="Baker S.E."/>
        </authorList>
    </citation>
    <scope>NUCLEOTIDE SEQUENCE [LARGE SCALE GENOMIC DNA]</scope>
    <source>
        <strain evidence="1 2">IBT 23096</strain>
    </source>
</reference>
<gene>
    <name evidence="1" type="ORF">P170DRAFT_469352</name>
</gene>
<name>A0A2I2GLW5_9EURO</name>